<dbReference type="GO" id="GO:0006508">
    <property type="term" value="P:proteolysis"/>
    <property type="evidence" value="ECO:0007669"/>
    <property type="project" value="InterPro"/>
</dbReference>
<evidence type="ECO:0000256" key="1">
    <source>
        <dbReference type="ARBA" id="ARBA00011073"/>
    </source>
</evidence>
<feature type="compositionally biased region" description="Gly residues" evidence="4">
    <location>
        <begin position="41"/>
        <end position="52"/>
    </location>
</feature>
<keyword evidence="2" id="KW-0732">Signal</keyword>
<dbReference type="STRING" id="88036.D8SUF7"/>
<sequence>MEASGIDQRELCSLRHSPGEDQRALEAPEAGSTQVVSTFGNGSGSSRGGGVSPGSPRDVHRSQARSFASSYFDGKFRSGFNAKQRLPSDTRNAYAEMRKVYIDGAEAPSATHSRGEDWQEESYHYSCGKKGTRSRRHSHCDKSLHPDAVTSSHHTLLQDVLGSVEAARDSLGFSYRHGFSGFSARLPNVLSVFPNKIHTVHTTLTSWEFLGLYGNGQKSLYGASEATESSWLWRKAKFGKDIIIGVLDSGARFFTHGLQDAPEAYVKAHQEVLSPRDVQGYGTHVTSTAGGRFVRNANWFGYAKGTAKGGAPDSCLAIYKVYWRNVTASTVRCENAHILSAFDMGIHDGVDIISASFGGSAGDYFLDSTSIGVPCHAERHCGGGFRWKQMAGLGGKCSPLIITVGASTLDRAYFADLFLGNNDSFQGSSFTRQRLSKRWYHLAAGADVGLPTSNFPARFHYTKFLELVELALKILEMRFFLQFMLMKELDKPFFHISSLQAQLTSIPSHGDPSFLEFEEPSWLRQRMQTVVASAIRWSLRSSLASVLSTTTGIDI</sequence>
<accession>D8SUF7</accession>
<dbReference type="EMBL" id="GL377642">
    <property type="protein sequence ID" value="EFJ11997.1"/>
    <property type="molecule type" value="Genomic_DNA"/>
</dbReference>
<keyword evidence="8" id="KW-1185">Reference proteome</keyword>
<evidence type="ECO:0000256" key="4">
    <source>
        <dbReference type="SAM" id="MobiDB-lite"/>
    </source>
</evidence>
<dbReference type="Gramene" id="EFJ11997">
    <property type="protein sequence ID" value="EFJ11997"/>
    <property type="gene ID" value="SELMODRAFT_425831"/>
</dbReference>
<dbReference type="Gene3D" id="3.50.30.30">
    <property type="match status" value="1"/>
</dbReference>
<dbReference type="Proteomes" id="UP000001514">
    <property type="component" value="Unassembled WGS sequence"/>
</dbReference>
<feature type="domain" description="Peptidase S8/S53" evidence="5">
    <location>
        <begin position="239"/>
        <end position="359"/>
    </location>
</feature>
<evidence type="ECO:0000256" key="2">
    <source>
        <dbReference type="ARBA" id="ARBA00022729"/>
    </source>
</evidence>
<comment type="caution">
    <text evidence="3">Lacks conserved residue(s) required for the propagation of feature annotation.</text>
</comment>
<evidence type="ECO:0000256" key="3">
    <source>
        <dbReference type="PROSITE-ProRule" id="PRU01240"/>
    </source>
</evidence>
<comment type="similarity">
    <text evidence="1 3">Belongs to the peptidase S8 family.</text>
</comment>
<evidence type="ECO:0000313" key="8">
    <source>
        <dbReference type="Proteomes" id="UP000001514"/>
    </source>
</evidence>
<dbReference type="Pfam" id="PF05922">
    <property type="entry name" value="Inhibitor_I9"/>
    <property type="match status" value="1"/>
</dbReference>
<dbReference type="Gene3D" id="3.30.70.80">
    <property type="entry name" value="Peptidase S8 propeptide/proteinase inhibitor I9"/>
    <property type="match status" value="1"/>
</dbReference>
<feature type="region of interest" description="Disordered" evidence="4">
    <location>
        <begin position="1"/>
        <end position="64"/>
    </location>
</feature>
<organism evidence="8">
    <name type="scientific">Selaginella moellendorffii</name>
    <name type="common">Spikemoss</name>
    <dbReference type="NCBI Taxonomy" id="88036"/>
    <lineage>
        <taxon>Eukaryota</taxon>
        <taxon>Viridiplantae</taxon>
        <taxon>Streptophyta</taxon>
        <taxon>Embryophyta</taxon>
        <taxon>Tracheophyta</taxon>
        <taxon>Lycopodiopsida</taxon>
        <taxon>Selaginellales</taxon>
        <taxon>Selaginellaceae</taxon>
        <taxon>Selaginella</taxon>
    </lineage>
</organism>
<dbReference type="InterPro" id="IPR037045">
    <property type="entry name" value="S8pro/Inhibitor_I9_sf"/>
</dbReference>
<dbReference type="HOGENOM" id="CLU_491277_0_0_1"/>
<protein>
    <submittedName>
        <fullName evidence="7">Uncharacterized protein</fullName>
    </submittedName>
</protein>
<proteinExistence type="inferred from homology"/>
<dbReference type="AlphaFoldDB" id="D8SUF7"/>
<dbReference type="InterPro" id="IPR036852">
    <property type="entry name" value="Peptidase_S8/S53_dom_sf"/>
</dbReference>
<dbReference type="InParanoid" id="D8SUF7"/>
<dbReference type="InterPro" id="IPR000209">
    <property type="entry name" value="Peptidase_S8/S53_dom"/>
</dbReference>
<dbReference type="PANTHER" id="PTHR10795">
    <property type="entry name" value="PROPROTEIN CONVERTASE SUBTILISIN/KEXIN"/>
    <property type="match status" value="1"/>
</dbReference>
<dbReference type="Pfam" id="PF00082">
    <property type="entry name" value="Peptidase_S8"/>
    <property type="match status" value="1"/>
</dbReference>
<dbReference type="InterPro" id="IPR010259">
    <property type="entry name" value="S8pro/Inhibitor_I9"/>
</dbReference>
<name>D8SUF7_SELML</name>
<gene>
    <name evidence="7" type="ORF">SELMODRAFT_425831</name>
</gene>
<dbReference type="GO" id="GO:0004252">
    <property type="term" value="F:serine-type endopeptidase activity"/>
    <property type="evidence" value="ECO:0007669"/>
    <property type="project" value="InterPro"/>
</dbReference>
<evidence type="ECO:0000313" key="7">
    <source>
        <dbReference type="EMBL" id="EFJ11997.1"/>
    </source>
</evidence>
<dbReference type="KEGG" id="smo:SELMODRAFT_425831"/>
<feature type="domain" description="Inhibitor I9" evidence="6">
    <location>
        <begin position="144"/>
        <end position="187"/>
    </location>
</feature>
<dbReference type="Gene3D" id="3.40.50.200">
    <property type="entry name" value="Peptidase S8/S53 domain"/>
    <property type="match status" value="1"/>
</dbReference>
<feature type="compositionally biased region" description="Basic and acidic residues" evidence="4">
    <location>
        <begin position="7"/>
        <end position="26"/>
    </location>
</feature>
<dbReference type="PROSITE" id="PS51892">
    <property type="entry name" value="SUBTILASE"/>
    <property type="match status" value="1"/>
</dbReference>
<reference evidence="7 8" key="1">
    <citation type="journal article" date="2011" name="Science">
        <title>The Selaginella genome identifies genetic changes associated with the evolution of vascular plants.</title>
        <authorList>
            <person name="Banks J.A."/>
            <person name="Nishiyama T."/>
            <person name="Hasebe M."/>
            <person name="Bowman J.L."/>
            <person name="Gribskov M."/>
            <person name="dePamphilis C."/>
            <person name="Albert V.A."/>
            <person name="Aono N."/>
            <person name="Aoyama T."/>
            <person name="Ambrose B.A."/>
            <person name="Ashton N.W."/>
            <person name="Axtell M.J."/>
            <person name="Barker E."/>
            <person name="Barker M.S."/>
            <person name="Bennetzen J.L."/>
            <person name="Bonawitz N.D."/>
            <person name="Chapple C."/>
            <person name="Cheng C."/>
            <person name="Correa L.G."/>
            <person name="Dacre M."/>
            <person name="DeBarry J."/>
            <person name="Dreyer I."/>
            <person name="Elias M."/>
            <person name="Engstrom E.M."/>
            <person name="Estelle M."/>
            <person name="Feng L."/>
            <person name="Finet C."/>
            <person name="Floyd S.K."/>
            <person name="Frommer W.B."/>
            <person name="Fujita T."/>
            <person name="Gramzow L."/>
            <person name="Gutensohn M."/>
            <person name="Harholt J."/>
            <person name="Hattori M."/>
            <person name="Heyl A."/>
            <person name="Hirai T."/>
            <person name="Hiwatashi Y."/>
            <person name="Ishikawa M."/>
            <person name="Iwata M."/>
            <person name="Karol K.G."/>
            <person name="Koehler B."/>
            <person name="Kolukisaoglu U."/>
            <person name="Kubo M."/>
            <person name="Kurata T."/>
            <person name="Lalonde S."/>
            <person name="Li K."/>
            <person name="Li Y."/>
            <person name="Litt A."/>
            <person name="Lyons E."/>
            <person name="Manning G."/>
            <person name="Maruyama T."/>
            <person name="Michael T.P."/>
            <person name="Mikami K."/>
            <person name="Miyazaki S."/>
            <person name="Morinaga S."/>
            <person name="Murata T."/>
            <person name="Mueller-Roeber B."/>
            <person name="Nelson D.R."/>
            <person name="Obara M."/>
            <person name="Oguri Y."/>
            <person name="Olmstead R.G."/>
            <person name="Onodera N."/>
            <person name="Petersen B.L."/>
            <person name="Pils B."/>
            <person name="Prigge M."/>
            <person name="Rensing S.A."/>
            <person name="Riano-Pachon D.M."/>
            <person name="Roberts A.W."/>
            <person name="Sato Y."/>
            <person name="Scheller H.V."/>
            <person name="Schulz B."/>
            <person name="Schulz C."/>
            <person name="Shakirov E.V."/>
            <person name="Shibagaki N."/>
            <person name="Shinohara N."/>
            <person name="Shippen D.E."/>
            <person name="Soerensen I."/>
            <person name="Sotooka R."/>
            <person name="Sugimoto N."/>
            <person name="Sugita M."/>
            <person name="Sumikawa N."/>
            <person name="Tanurdzic M."/>
            <person name="Theissen G."/>
            <person name="Ulvskov P."/>
            <person name="Wakazuki S."/>
            <person name="Weng J.K."/>
            <person name="Willats W.W."/>
            <person name="Wipf D."/>
            <person name="Wolf P.G."/>
            <person name="Yang L."/>
            <person name="Zimmer A.D."/>
            <person name="Zhu Q."/>
            <person name="Mitros T."/>
            <person name="Hellsten U."/>
            <person name="Loque D."/>
            <person name="Otillar R."/>
            <person name="Salamov A."/>
            <person name="Schmutz J."/>
            <person name="Shapiro H."/>
            <person name="Lindquist E."/>
            <person name="Lucas S."/>
            <person name="Rokhsar D."/>
            <person name="Grigoriev I.V."/>
        </authorList>
    </citation>
    <scope>NUCLEOTIDE SEQUENCE [LARGE SCALE GENOMIC DNA]</scope>
</reference>
<evidence type="ECO:0000259" key="6">
    <source>
        <dbReference type="Pfam" id="PF05922"/>
    </source>
</evidence>
<evidence type="ECO:0000259" key="5">
    <source>
        <dbReference type="Pfam" id="PF00082"/>
    </source>
</evidence>
<dbReference type="SUPFAM" id="SSF52743">
    <property type="entry name" value="Subtilisin-like"/>
    <property type="match status" value="1"/>
</dbReference>
<dbReference type="InterPro" id="IPR045051">
    <property type="entry name" value="SBT"/>
</dbReference>